<sequence>MTRYREIADAIREKIRSGEYARGSVLPSNASLASEHAVSTPVVNRALQVLQSEGLVRAERGRGTVVHEIAPLVRRAVERHRRTVREQQGGAFASEVSRLGHTPRSNLVQVGPVTPPPQVAEALGLTDPDPVTAIRDRRMYADDTPVQLATSYIPWEIATGTRITQPDVGPGGTYARLAEQGHVVTRWRERVTTRSPSEAEGDFLKLTDDQRVLAIERVAYTAQDRPVEVTVMALPAHQWTLEYEWEDES</sequence>
<evidence type="ECO:0000256" key="1">
    <source>
        <dbReference type="ARBA" id="ARBA00023015"/>
    </source>
</evidence>
<dbReference type="PANTHER" id="PTHR44846">
    <property type="entry name" value="MANNOSYL-D-GLYCERATE TRANSPORT/METABOLISM SYSTEM REPRESSOR MNGR-RELATED"/>
    <property type="match status" value="1"/>
</dbReference>
<dbReference type="PROSITE" id="PS50949">
    <property type="entry name" value="HTH_GNTR"/>
    <property type="match status" value="1"/>
</dbReference>
<dbReference type="CDD" id="cd07377">
    <property type="entry name" value="WHTH_GntR"/>
    <property type="match status" value="1"/>
</dbReference>
<keyword evidence="5" id="KW-1185">Reference proteome</keyword>
<name>A0A399FTB4_9ACTN</name>
<dbReference type="InterPro" id="IPR011663">
    <property type="entry name" value="UTRA"/>
</dbReference>
<evidence type="ECO:0000313" key="4">
    <source>
        <dbReference type="EMBL" id="UOE22296.1"/>
    </source>
</evidence>
<proteinExistence type="predicted"/>
<gene>
    <name evidence="4" type="ORF">NI17_024095</name>
</gene>
<dbReference type="RefSeq" id="WP_068693639.1">
    <property type="nucleotide sequence ID" value="NZ_CP063197.1"/>
</dbReference>
<reference evidence="4" key="1">
    <citation type="submission" date="2020-10" db="EMBL/GenBank/DDBJ databases">
        <title>De novo genome project of the cellulose decomposer Thermobifida halotolerans type strain.</title>
        <authorList>
            <person name="Nagy I."/>
            <person name="Horvath B."/>
            <person name="Kukolya J."/>
            <person name="Nagy I."/>
            <person name="Orsini M."/>
        </authorList>
    </citation>
    <scope>NUCLEOTIDE SEQUENCE</scope>
    <source>
        <strain evidence="4">DSM 44931</strain>
        <plasmid evidence="4">pTH1</plasmid>
    </source>
</reference>
<dbReference type="SMART" id="SM00345">
    <property type="entry name" value="HTH_GNTR"/>
    <property type="match status" value="1"/>
</dbReference>
<dbReference type="InterPro" id="IPR028978">
    <property type="entry name" value="Chorismate_lyase_/UTRA_dom_sf"/>
</dbReference>
<evidence type="ECO:0000313" key="5">
    <source>
        <dbReference type="Proteomes" id="UP000265719"/>
    </source>
</evidence>
<dbReference type="Gene3D" id="3.40.1410.10">
    <property type="entry name" value="Chorismate lyase-like"/>
    <property type="match status" value="1"/>
</dbReference>
<dbReference type="InterPro" id="IPR036388">
    <property type="entry name" value="WH-like_DNA-bd_sf"/>
</dbReference>
<dbReference type="KEGG" id="thao:NI17_024095"/>
<dbReference type="SUPFAM" id="SSF46785">
    <property type="entry name" value="Winged helix' DNA-binding domain"/>
    <property type="match status" value="1"/>
</dbReference>
<dbReference type="SUPFAM" id="SSF64288">
    <property type="entry name" value="Chorismate lyase-like"/>
    <property type="match status" value="1"/>
</dbReference>
<organism evidence="4 5">
    <name type="scientific">Thermobifida halotolerans</name>
    <dbReference type="NCBI Taxonomy" id="483545"/>
    <lineage>
        <taxon>Bacteria</taxon>
        <taxon>Bacillati</taxon>
        <taxon>Actinomycetota</taxon>
        <taxon>Actinomycetes</taxon>
        <taxon>Streptosporangiales</taxon>
        <taxon>Nocardiopsidaceae</taxon>
        <taxon>Thermobifida</taxon>
    </lineage>
</organism>
<dbReference type="Pfam" id="PF00392">
    <property type="entry name" value="GntR"/>
    <property type="match status" value="1"/>
</dbReference>
<dbReference type="InterPro" id="IPR000524">
    <property type="entry name" value="Tscrpt_reg_HTH_GntR"/>
</dbReference>
<dbReference type="EMBL" id="CP063197">
    <property type="protein sequence ID" value="UOE22296.1"/>
    <property type="molecule type" value="Genomic_DNA"/>
</dbReference>
<keyword evidence="4" id="KW-0614">Plasmid</keyword>
<keyword evidence="3" id="KW-0804">Transcription</keyword>
<dbReference type="InterPro" id="IPR036390">
    <property type="entry name" value="WH_DNA-bd_sf"/>
</dbReference>
<evidence type="ECO:0000256" key="3">
    <source>
        <dbReference type="ARBA" id="ARBA00023163"/>
    </source>
</evidence>
<geneLocation type="plasmid" evidence="4 5">
    <name>pTH1</name>
</geneLocation>
<evidence type="ECO:0000256" key="2">
    <source>
        <dbReference type="ARBA" id="ARBA00023125"/>
    </source>
</evidence>
<dbReference type="InterPro" id="IPR050679">
    <property type="entry name" value="Bact_HTH_transcr_reg"/>
</dbReference>
<keyword evidence="2" id="KW-0238">DNA-binding</keyword>
<dbReference type="Proteomes" id="UP000265719">
    <property type="component" value="Plasmid pTH1"/>
</dbReference>
<dbReference type="PANTHER" id="PTHR44846:SF17">
    <property type="entry name" value="GNTR-FAMILY TRANSCRIPTIONAL REGULATOR"/>
    <property type="match status" value="1"/>
</dbReference>
<dbReference type="SMART" id="SM00866">
    <property type="entry name" value="UTRA"/>
    <property type="match status" value="1"/>
</dbReference>
<accession>A0A399FTB4</accession>
<dbReference type="Gene3D" id="1.10.10.10">
    <property type="entry name" value="Winged helix-like DNA-binding domain superfamily/Winged helix DNA-binding domain"/>
    <property type="match status" value="1"/>
</dbReference>
<dbReference type="OrthoDB" id="3214900at2"/>
<protein>
    <submittedName>
        <fullName evidence="4">GntR family transcriptional regulator</fullName>
    </submittedName>
</protein>
<dbReference type="AlphaFoldDB" id="A0A399FTB4"/>
<dbReference type="GO" id="GO:0003700">
    <property type="term" value="F:DNA-binding transcription factor activity"/>
    <property type="evidence" value="ECO:0007669"/>
    <property type="project" value="InterPro"/>
</dbReference>
<dbReference type="GO" id="GO:0045892">
    <property type="term" value="P:negative regulation of DNA-templated transcription"/>
    <property type="evidence" value="ECO:0007669"/>
    <property type="project" value="TreeGrafter"/>
</dbReference>
<dbReference type="GO" id="GO:0003677">
    <property type="term" value="F:DNA binding"/>
    <property type="evidence" value="ECO:0007669"/>
    <property type="project" value="UniProtKB-KW"/>
</dbReference>
<keyword evidence="1" id="KW-0805">Transcription regulation</keyword>
<dbReference type="Pfam" id="PF07702">
    <property type="entry name" value="UTRA"/>
    <property type="match status" value="1"/>
</dbReference>